<dbReference type="AlphaFoldDB" id="A0A6J4V203"/>
<evidence type="ECO:0000313" key="3">
    <source>
        <dbReference type="EMBL" id="CAA9564640.1"/>
    </source>
</evidence>
<dbReference type="SUPFAM" id="SSF46955">
    <property type="entry name" value="Putative DNA-binding domain"/>
    <property type="match status" value="1"/>
</dbReference>
<dbReference type="PANTHER" id="PTHR30204">
    <property type="entry name" value="REDOX-CYCLING DRUG-SENSING TRANSCRIPTIONAL ACTIVATOR SOXR"/>
    <property type="match status" value="1"/>
</dbReference>
<dbReference type="EMBL" id="CADCWF010000192">
    <property type="protein sequence ID" value="CAA9564640.1"/>
    <property type="molecule type" value="Genomic_DNA"/>
</dbReference>
<evidence type="ECO:0000256" key="1">
    <source>
        <dbReference type="ARBA" id="ARBA00023125"/>
    </source>
</evidence>
<dbReference type="Pfam" id="PF13411">
    <property type="entry name" value="MerR_1"/>
    <property type="match status" value="1"/>
</dbReference>
<evidence type="ECO:0000259" key="2">
    <source>
        <dbReference type="PROSITE" id="PS50937"/>
    </source>
</evidence>
<proteinExistence type="predicted"/>
<dbReference type="GO" id="GO:0003700">
    <property type="term" value="F:DNA-binding transcription factor activity"/>
    <property type="evidence" value="ECO:0007669"/>
    <property type="project" value="InterPro"/>
</dbReference>
<organism evidence="3">
    <name type="scientific">uncultured Thermomicrobiales bacterium</name>
    <dbReference type="NCBI Taxonomy" id="1645740"/>
    <lineage>
        <taxon>Bacteria</taxon>
        <taxon>Pseudomonadati</taxon>
        <taxon>Thermomicrobiota</taxon>
        <taxon>Thermomicrobia</taxon>
        <taxon>Thermomicrobiales</taxon>
        <taxon>environmental samples</taxon>
    </lineage>
</organism>
<dbReference type="CDD" id="cd01109">
    <property type="entry name" value="HTH_YyaN"/>
    <property type="match status" value="1"/>
</dbReference>
<dbReference type="SMART" id="SM00422">
    <property type="entry name" value="HTH_MERR"/>
    <property type="match status" value="1"/>
</dbReference>
<name>A0A6J4V203_9BACT</name>
<dbReference type="PANTHER" id="PTHR30204:SF98">
    <property type="entry name" value="HTH-TYPE TRANSCRIPTIONAL REGULATOR ADHR"/>
    <property type="match status" value="1"/>
</dbReference>
<protein>
    <recommendedName>
        <fullName evidence="2">HTH merR-type domain-containing protein</fullName>
    </recommendedName>
</protein>
<reference evidence="3" key="1">
    <citation type="submission" date="2020-02" db="EMBL/GenBank/DDBJ databases">
        <authorList>
            <person name="Meier V. D."/>
        </authorList>
    </citation>
    <scope>NUCLEOTIDE SEQUENCE</scope>
    <source>
        <strain evidence="3">AVDCRST_MAG59</strain>
    </source>
</reference>
<dbReference type="GO" id="GO:0003677">
    <property type="term" value="F:DNA binding"/>
    <property type="evidence" value="ECO:0007669"/>
    <property type="project" value="UniProtKB-KW"/>
</dbReference>
<keyword evidence="1" id="KW-0238">DNA-binding</keyword>
<sequence length="136" mass="15010">MNGESDAGQPHLSIREIAEQTGVAARTLRYYERIGLLAPAARAGGRRRYAQGDVEWVRLLACLRETGMGIREMLRFVVVLDADEAEIARARLALLEAHRDAVVTRQRAVAERLRVIEWKLGGYRETVQAAGGGATP</sequence>
<feature type="domain" description="HTH merR-type" evidence="2">
    <location>
        <begin position="11"/>
        <end position="79"/>
    </location>
</feature>
<dbReference type="Gene3D" id="1.10.1660.10">
    <property type="match status" value="1"/>
</dbReference>
<dbReference type="InterPro" id="IPR047057">
    <property type="entry name" value="MerR_fam"/>
</dbReference>
<dbReference type="PROSITE" id="PS50937">
    <property type="entry name" value="HTH_MERR_2"/>
    <property type="match status" value="1"/>
</dbReference>
<dbReference type="InterPro" id="IPR009061">
    <property type="entry name" value="DNA-bd_dom_put_sf"/>
</dbReference>
<dbReference type="PRINTS" id="PR00040">
    <property type="entry name" value="HTHMERR"/>
</dbReference>
<accession>A0A6J4V203</accession>
<gene>
    <name evidence="3" type="ORF">AVDCRST_MAG59-2894</name>
</gene>
<dbReference type="InterPro" id="IPR000551">
    <property type="entry name" value="MerR-type_HTH_dom"/>
</dbReference>